<sequence>MNKYSFRFIPIFIICAAIAGCKKDNAPEPKNFGYFTPDCKLTSWNEFSARYNADNQMIEIYRHMVYFGATKVTELYRTLVYENGELKRIVVPKIEPTELFKEGREAWTEVEYEYGEYGVTIIRKFGYEGIRNGQSARVETGRHEFKYANSRKPVEMLTYVPFNREIDDLRVRGKRTFEYDSRGNVSNEISESIINGQVQSRLPIKYYYDDYPNTVKVLNFINFEYFSVQNVFSVNNPVKTEYPGSVLDTPLAYDDHFNVIGRIPEAVVWDCK</sequence>
<dbReference type="RefSeq" id="WP_115828850.1">
    <property type="nucleotide sequence ID" value="NZ_QNUL01000001.1"/>
</dbReference>
<dbReference type="OrthoDB" id="939235at2"/>
<dbReference type="EMBL" id="QNUL01000001">
    <property type="protein sequence ID" value="REA64242.1"/>
    <property type="molecule type" value="Genomic_DNA"/>
</dbReference>
<proteinExistence type="predicted"/>
<dbReference type="AlphaFoldDB" id="A0A3D8YHG1"/>
<name>A0A3D8YHG1_9BACT</name>
<organism evidence="1 2">
    <name type="scientific">Dyadobacter luteus</name>
    <dbReference type="NCBI Taxonomy" id="2259619"/>
    <lineage>
        <taxon>Bacteria</taxon>
        <taxon>Pseudomonadati</taxon>
        <taxon>Bacteroidota</taxon>
        <taxon>Cytophagia</taxon>
        <taxon>Cytophagales</taxon>
        <taxon>Spirosomataceae</taxon>
        <taxon>Dyadobacter</taxon>
    </lineage>
</organism>
<accession>A0A3D8YHG1</accession>
<evidence type="ECO:0000313" key="2">
    <source>
        <dbReference type="Proteomes" id="UP000256373"/>
    </source>
</evidence>
<gene>
    <name evidence="1" type="ORF">DSL64_01430</name>
</gene>
<comment type="caution">
    <text evidence="1">The sequence shown here is derived from an EMBL/GenBank/DDBJ whole genome shotgun (WGS) entry which is preliminary data.</text>
</comment>
<evidence type="ECO:0008006" key="3">
    <source>
        <dbReference type="Google" id="ProtNLM"/>
    </source>
</evidence>
<dbReference type="PROSITE" id="PS51257">
    <property type="entry name" value="PROKAR_LIPOPROTEIN"/>
    <property type="match status" value="1"/>
</dbReference>
<evidence type="ECO:0000313" key="1">
    <source>
        <dbReference type="EMBL" id="REA64242.1"/>
    </source>
</evidence>
<protein>
    <recommendedName>
        <fullName evidence="3">DUF4595 domain-containing protein</fullName>
    </recommendedName>
</protein>
<dbReference type="Proteomes" id="UP000256373">
    <property type="component" value="Unassembled WGS sequence"/>
</dbReference>
<keyword evidence="2" id="KW-1185">Reference proteome</keyword>
<reference evidence="1 2" key="1">
    <citation type="submission" date="2018-07" db="EMBL/GenBank/DDBJ databases">
        <title>Dyadobacter roseus sp. nov., isolated from rose rhizosphere soil.</title>
        <authorList>
            <person name="Chen L."/>
        </authorList>
    </citation>
    <scope>NUCLEOTIDE SEQUENCE [LARGE SCALE GENOMIC DNA]</scope>
    <source>
        <strain evidence="1 2">RS19</strain>
    </source>
</reference>